<keyword evidence="2" id="KW-1185">Reference proteome</keyword>
<accession>A0A4P6L0S1</accession>
<evidence type="ECO:0008006" key="3">
    <source>
        <dbReference type="Google" id="ProtNLM"/>
    </source>
</evidence>
<sequence length="81" mass="8973">MEFEYLGYTIRTEEYEDTTAVHGHQWLCTIIIKGHVDTWQDRFPADQGFATQAAAAEGGARIARAYLDKKLAGSGQGNPQV</sequence>
<dbReference type="OrthoDB" id="8758704at2"/>
<dbReference type="AlphaFoldDB" id="A0A4P6L0S1"/>
<name>A0A4P6L0S1_9BURK</name>
<reference evidence="1 2" key="1">
    <citation type="submission" date="2019-02" db="EMBL/GenBank/DDBJ databases">
        <title>Draft Genome Sequences of Six Type Strains of the Genus Massilia.</title>
        <authorList>
            <person name="Miess H."/>
            <person name="Frediansyhah A."/>
            <person name="Gross H."/>
        </authorList>
    </citation>
    <scope>NUCLEOTIDE SEQUENCE [LARGE SCALE GENOMIC DNA]</scope>
    <source>
        <strain evidence="1 2">DSM 17473</strain>
    </source>
</reference>
<evidence type="ECO:0000313" key="1">
    <source>
        <dbReference type="EMBL" id="QBE65076.1"/>
    </source>
</evidence>
<dbReference type="RefSeq" id="WP_130188190.1">
    <property type="nucleotide sequence ID" value="NZ_CP035913.1"/>
</dbReference>
<dbReference type="EMBL" id="CP035913">
    <property type="protein sequence ID" value="QBE65076.1"/>
    <property type="molecule type" value="Genomic_DNA"/>
</dbReference>
<protein>
    <recommendedName>
        <fullName evidence="3">DRBM domain-containing protein</fullName>
    </recommendedName>
</protein>
<dbReference type="KEGG" id="plue:EWM63_20485"/>
<evidence type="ECO:0000313" key="2">
    <source>
        <dbReference type="Proteomes" id="UP000290637"/>
    </source>
</evidence>
<organism evidence="1 2">
    <name type="scientific">Pseudoduganella lutea</name>
    <dbReference type="NCBI Taxonomy" id="321985"/>
    <lineage>
        <taxon>Bacteria</taxon>
        <taxon>Pseudomonadati</taxon>
        <taxon>Pseudomonadota</taxon>
        <taxon>Betaproteobacteria</taxon>
        <taxon>Burkholderiales</taxon>
        <taxon>Oxalobacteraceae</taxon>
        <taxon>Telluria group</taxon>
        <taxon>Pseudoduganella</taxon>
    </lineage>
</organism>
<proteinExistence type="predicted"/>
<gene>
    <name evidence="1" type="ORF">EWM63_20485</name>
</gene>
<dbReference type="Proteomes" id="UP000290637">
    <property type="component" value="Chromosome"/>
</dbReference>